<dbReference type="EMBL" id="OU892278">
    <property type="protein sequence ID" value="CAG9764022.1"/>
    <property type="molecule type" value="Genomic_DNA"/>
</dbReference>
<evidence type="ECO:0000256" key="9">
    <source>
        <dbReference type="ARBA" id="ARBA00023033"/>
    </source>
</evidence>
<dbReference type="InterPro" id="IPR036188">
    <property type="entry name" value="FAD/NAD-bd_sf"/>
</dbReference>
<comment type="subunit">
    <text evidence="12">Component of a multi-subunit COQ enzyme complex.</text>
</comment>
<dbReference type="InterPro" id="IPR051205">
    <property type="entry name" value="UbiH/COQ6_monooxygenase"/>
</dbReference>
<comment type="catalytic activity">
    <reaction evidence="12">
        <text>a 4-hydroxy-3-(all-trans-polyprenyl)benzoate + 2 reduced [2Fe-2S]-[ferredoxin] + O2 + 2 H(+) = a 3,4-dihydroxy-5-(all-trans-polyprenyl)benzoate + 2 oxidized [2Fe-2S]-[ferredoxin] + H2O</text>
        <dbReference type="Rhea" id="RHEA:81195"/>
        <dbReference type="Rhea" id="RHEA-COMP:9514"/>
        <dbReference type="Rhea" id="RHEA-COMP:10000"/>
        <dbReference type="Rhea" id="RHEA-COMP:10001"/>
        <dbReference type="Rhea" id="RHEA-COMP:10930"/>
        <dbReference type="ChEBI" id="CHEBI:15377"/>
        <dbReference type="ChEBI" id="CHEBI:15378"/>
        <dbReference type="ChEBI" id="CHEBI:15379"/>
        <dbReference type="ChEBI" id="CHEBI:33737"/>
        <dbReference type="ChEBI" id="CHEBI:33738"/>
        <dbReference type="ChEBI" id="CHEBI:64694"/>
        <dbReference type="ChEBI" id="CHEBI:78396"/>
        <dbReference type="EC" id="1.14.15.45"/>
    </reaction>
</comment>
<dbReference type="AlphaFoldDB" id="A0A9N9MK76"/>
<gene>
    <name evidence="12" type="primary">coq6</name>
    <name evidence="14" type="ORF">CEUTPL_LOCUS4669</name>
</gene>
<dbReference type="EC" id="1.14.15.45" evidence="12"/>
<organism evidence="14 15">
    <name type="scientific">Ceutorhynchus assimilis</name>
    <name type="common">cabbage seed weevil</name>
    <dbReference type="NCBI Taxonomy" id="467358"/>
    <lineage>
        <taxon>Eukaryota</taxon>
        <taxon>Metazoa</taxon>
        <taxon>Ecdysozoa</taxon>
        <taxon>Arthropoda</taxon>
        <taxon>Hexapoda</taxon>
        <taxon>Insecta</taxon>
        <taxon>Pterygota</taxon>
        <taxon>Neoptera</taxon>
        <taxon>Endopterygota</taxon>
        <taxon>Coleoptera</taxon>
        <taxon>Polyphaga</taxon>
        <taxon>Cucujiformia</taxon>
        <taxon>Curculionidae</taxon>
        <taxon>Ceutorhynchinae</taxon>
        <taxon>Ceutorhynchus</taxon>
    </lineage>
</organism>
<sequence length="463" mass="51071">MIISKLIKINNSSALHRLKYKNLNFIRCFSDEAGSHFDIVIAGGGMVGTTLACTLGKNKTLNNKKILLLEASVNKPWIKSDKYSNRVVSLNPGTHKLFEDNGAWAFIEQHRFHIVKRLEVSDALSETSITFGKSEHTDTISYMVENDLVLEAAKNEAQKCNNLKILYGAKVKNYVLPDYHSDVSNIELENGEKFTCDLLLGCDGYNSSVRKAMQVDYVSWNHNQMGVVATLKFSNKFDNEIAFQRFLPTGPVALLPLTDELSSLVWSTTPQEAKRLLGISEEEFVAEINKAVCGPWKQSSTVLQATSAFDTLLRALNCSRDHSRKRPPKIESVEPGSRAAFPYGFGHASQYIRKGAALVGDAAHRIHPLAGQGVNLGFGDVACLNKVLGEAVYSGSTLSDLNHLKDYESARQKHNVPTMLAVEGLHRLYNTDFAPVVLLRGLGLQATHALEPLKKIIMAQGAV</sequence>
<dbReference type="SUPFAM" id="SSF51905">
    <property type="entry name" value="FAD/NAD(P)-binding domain"/>
    <property type="match status" value="1"/>
</dbReference>
<dbReference type="NCBIfam" id="TIGR01988">
    <property type="entry name" value="Ubi-OHases"/>
    <property type="match status" value="1"/>
</dbReference>
<dbReference type="GO" id="GO:0106364">
    <property type="term" value="F:4-hydroxy-3-all-trans-polyprenylbenzoate oxygenase activity"/>
    <property type="evidence" value="ECO:0007669"/>
    <property type="project" value="UniProtKB-EC"/>
</dbReference>
<dbReference type="InterPro" id="IPR010971">
    <property type="entry name" value="UbiH/COQ6"/>
</dbReference>
<evidence type="ECO:0000256" key="4">
    <source>
        <dbReference type="ARBA" id="ARBA00022688"/>
    </source>
</evidence>
<dbReference type="GO" id="GO:0031314">
    <property type="term" value="C:extrinsic component of mitochondrial inner membrane"/>
    <property type="evidence" value="ECO:0007669"/>
    <property type="project" value="UniProtKB-UniRule"/>
</dbReference>
<dbReference type="Gene3D" id="3.50.50.60">
    <property type="entry name" value="FAD/NAD(P)-binding domain"/>
    <property type="match status" value="2"/>
</dbReference>
<evidence type="ECO:0000256" key="3">
    <source>
        <dbReference type="ARBA" id="ARBA00022630"/>
    </source>
</evidence>
<comment type="catalytic activity">
    <reaction evidence="12">
        <text>a 2-methoxy-6-(all-trans-polyprenyl)phenol + 2 reduced [2Fe-2S]-[ferredoxin] + O2 + 2 H(+) = a 2-methoxy-6-(all-trans-polyprenyl)benzene-1,4-diol + 2 oxidized [2Fe-2S]-[ferredoxin] + H2O</text>
        <dbReference type="Rhea" id="RHEA:81183"/>
        <dbReference type="Rhea" id="RHEA-COMP:9551"/>
        <dbReference type="Rhea" id="RHEA-COMP:10000"/>
        <dbReference type="Rhea" id="RHEA-COMP:10001"/>
        <dbReference type="Rhea" id="RHEA-COMP:10858"/>
        <dbReference type="ChEBI" id="CHEBI:15377"/>
        <dbReference type="ChEBI" id="CHEBI:15378"/>
        <dbReference type="ChEBI" id="CHEBI:15379"/>
        <dbReference type="ChEBI" id="CHEBI:33737"/>
        <dbReference type="ChEBI" id="CHEBI:33738"/>
        <dbReference type="ChEBI" id="CHEBI:62731"/>
        <dbReference type="ChEBI" id="CHEBI:84166"/>
        <dbReference type="EC" id="1.14.15.46"/>
    </reaction>
</comment>
<dbReference type="Pfam" id="PF01494">
    <property type="entry name" value="FAD_binding_3"/>
    <property type="match status" value="2"/>
</dbReference>
<evidence type="ECO:0000256" key="5">
    <source>
        <dbReference type="ARBA" id="ARBA00022792"/>
    </source>
</evidence>
<evidence type="ECO:0000259" key="13">
    <source>
        <dbReference type="Pfam" id="PF01494"/>
    </source>
</evidence>
<dbReference type="InterPro" id="IPR002938">
    <property type="entry name" value="FAD-bd"/>
</dbReference>
<dbReference type="PANTHER" id="PTHR43876">
    <property type="entry name" value="UBIQUINONE BIOSYNTHESIS MONOOXYGENASE COQ6, MITOCHONDRIAL"/>
    <property type="match status" value="1"/>
</dbReference>
<feature type="domain" description="FAD-binding" evidence="13">
    <location>
        <begin position="342"/>
        <end position="414"/>
    </location>
</feature>
<comment type="similarity">
    <text evidence="2 12">Belongs to the UbiH/COQ6 family.</text>
</comment>
<evidence type="ECO:0000256" key="7">
    <source>
        <dbReference type="ARBA" id="ARBA00022946"/>
    </source>
</evidence>
<keyword evidence="3 12" id="KW-0285">Flavoprotein</keyword>
<dbReference type="FunFam" id="3.50.50.60:FF:000021">
    <property type="entry name" value="Ubiquinone biosynthesis monooxygenase COQ6"/>
    <property type="match status" value="1"/>
</dbReference>
<dbReference type="GO" id="GO:0016712">
    <property type="term" value="F:oxidoreductase activity, acting on paired donors, with incorporation or reduction of molecular oxygen, reduced flavin or flavoprotein as one donor, and incorporation of one atom of oxygen"/>
    <property type="evidence" value="ECO:0007669"/>
    <property type="project" value="UniProtKB-UniRule"/>
</dbReference>
<keyword evidence="5 12" id="KW-0999">Mitochondrion inner membrane</keyword>
<evidence type="ECO:0000256" key="6">
    <source>
        <dbReference type="ARBA" id="ARBA00022827"/>
    </source>
</evidence>
<keyword evidence="11 12" id="KW-0472">Membrane</keyword>
<accession>A0A9N9MK76</accession>
<evidence type="ECO:0000256" key="10">
    <source>
        <dbReference type="ARBA" id="ARBA00023128"/>
    </source>
</evidence>
<dbReference type="PROSITE" id="PS01304">
    <property type="entry name" value="UBIH"/>
    <property type="match status" value="1"/>
</dbReference>
<keyword evidence="8 12" id="KW-0560">Oxidoreductase</keyword>
<evidence type="ECO:0000256" key="12">
    <source>
        <dbReference type="HAMAP-Rule" id="MF_03193"/>
    </source>
</evidence>
<comment type="subcellular location">
    <subcellularLocation>
        <location evidence="12">Mitochondrion inner membrane</location>
        <topology evidence="12">Peripheral membrane protein</topology>
        <orientation evidence="12">Matrix side</orientation>
    </subcellularLocation>
</comment>
<dbReference type="OrthoDB" id="683240at2759"/>
<feature type="domain" description="FAD-binding" evidence="13">
    <location>
        <begin position="38"/>
        <end position="293"/>
    </location>
</feature>
<dbReference type="GO" id="GO:0120538">
    <property type="term" value="F:2-methoxy-6-polyprenolphenol 4-hydroxylase activity"/>
    <property type="evidence" value="ECO:0007669"/>
    <property type="project" value="UniProtKB-EC"/>
</dbReference>
<dbReference type="Proteomes" id="UP001152799">
    <property type="component" value="Chromosome 2"/>
</dbReference>
<proteinExistence type="inferred from homology"/>
<reference evidence="14" key="1">
    <citation type="submission" date="2022-01" db="EMBL/GenBank/DDBJ databases">
        <authorList>
            <person name="King R."/>
        </authorList>
    </citation>
    <scope>NUCLEOTIDE SEQUENCE</scope>
</reference>
<keyword evidence="4 12" id="KW-0831">Ubiquinone biosynthesis</keyword>
<comment type="function">
    <text evidence="12">FAD-dependent monooxygenase required for two non-consecutive steps during ubiquinone biosynthesis. Required for the C5-ring hydroxylation during ubiquinone biosynthesis by catalyzing the hydroxylation of 4-hydroxy-3-(all-trans-polyprenyl)benzoic acid to 3,4-dihydroxy-5-(all-trans-polyprenyl)benzoic acid. Also acts downstream of coq4, for the C1-hydroxylation during ubiquinone biosynthesis by catalyzing the hydroxylation of 2-methoxy-6-(all-trans-polyprenyl)phenol to 2-methoxy-6-(all-trans-polyprenyl)benzene-1,4-diol. The electrons required for the hydroxylation reaction are funneled indirectly to coq6 from NADPH via a ferredoxin/ferredoxin reductase system.</text>
</comment>
<dbReference type="PRINTS" id="PR00420">
    <property type="entry name" value="RNGMNOXGNASE"/>
</dbReference>
<comment type="pathway">
    <text evidence="12">Cofactor biosynthesis; ubiquinone biosynthesis.</text>
</comment>
<evidence type="ECO:0000256" key="11">
    <source>
        <dbReference type="ARBA" id="ARBA00023136"/>
    </source>
</evidence>
<evidence type="ECO:0000256" key="2">
    <source>
        <dbReference type="ARBA" id="ARBA00005349"/>
    </source>
</evidence>
<keyword evidence="9 12" id="KW-0503">Monooxygenase</keyword>
<evidence type="ECO:0000313" key="15">
    <source>
        <dbReference type="Proteomes" id="UP001152799"/>
    </source>
</evidence>
<dbReference type="FunFam" id="3.50.50.60:FF:000086">
    <property type="entry name" value="Ubiquinone biosynthesis monooxygenase COQ6, mitochondrial"/>
    <property type="match status" value="1"/>
</dbReference>
<dbReference type="PANTHER" id="PTHR43876:SF7">
    <property type="entry name" value="UBIQUINONE BIOSYNTHESIS MONOOXYGENASE COQ6, MITOCHONDRIAL"/>
    <property type="match status" value="1"/>
</dbReference>
<dbReference type="EC" id="1.14.15.46" evidence="12"/>
<protein>
    <recommendedName>
        <fullName evidence="12">Ubiquinone biosynthesis monooxygenase COQ6, mitochondrial</fullName>
        <ecNumber evidence="12">1.14.15.45</ecNumber>
    </recommendedName>
    <alternativeName>
        <fullName evidence="12">2-methoxy-6-polyprenolphenol 4-hydroxylase</fullName>
        <ecNumber evidence="12">1.14.15.46</ecNumber>
    </alternativeName>
</protein>
<dbReference type="NCBIfam" id="TIGR01989">
    <property type="entry name" value="COQ6"/>
    <property type="match status" value="1"/>
</dbReference>
<name>A0A9N9MK76_9CUCU</name>
<dbReference type="HAMAP" id="MF_03193">
    <property type="entry name" value="COQ6_monooxygenase"/>
    <property type="match status" value="1"/>
</dbReference>
<dbReference type="GO" id="GO:0071949">
    <property type="term" value="F:FAD binding"/>
    <property type="evidence" value="ECO:0007669"/>
    <property type="project" value="InterPro"/>
</dbReference>
<keyword evidence="15" id="KW-1185">Reference proteome</keyword>
<dbReference type="InterPro" id="IPR018168">
    <property type="entry name" value="Ubi_Hdrlase_CS"/>
</dbReference>
<keyword evidence="6 12" id="KW-0274">FAD</keyword>
<dbReference type="InterPro" id="IPR000689">
    <property type="entry name" value="UbQ_mOase_COQ6"/>
</dbReference>
<evidence type="ECO:0000256" key="1">
    <source>
        <dbReference type="ARBA" id="ARBA00001974"/>
    </source>
</evidence>
<evidence type="ECO:0000313" key="14">
    <source>
        <dbReference type="EMBL" id="CAG9764022.1"/>
    </source>
</evidence>
<keyword evidence="10 12" id="KW-0496">Mitochondrion</keyword>
<keyword evidence="7" id="KW-0809">Transit peptide</keyword>
<evidence type="ECO:0000256" key="8">
    <source>
        <dbReference type="ARBA" id="ARBA00023002"/>
    </source>
</evidence>
<comment type="cofactor">
    <cofactor evidence="1 12">
        <name>FAD</name>
        <dbReference type="ChEBI" id="CHEBI:57692"/>
    </cofactor>
</comment>